<organism evidence="2 3">
    <name type="scientific">Aspergillus pseudoustus</name>
    <dbReference type="NCBI Taxonomy" id="1810923"/>
    <lineage>
        <taxon>Eukaryota</taxon>
        <taxon>Fungi</taxon>
        <taxon>Dikarya</taxon>
        <taxon>Ascomycota</taxon>
        <taxon>Pezizomycotina</taxon>
        <taxon>Eurotiomycetes</taxon>
        <taxon>Eurotiomycetidae</taxon>
        <taxon>Eurotiales</taxon>
        <taxon>Aspergillaceae</taxon>
        <taxon>Aspergillus</taxon>
        <taxon>Aspergillus subgen. Nidulantes</taxon>
    </lineage>
</organism>
<proteinExistence type="predicted"/>
<feature type="compositionally biased region" description="Polar residues" evidence="1">
    <location>
        <begin position="146"/>
        <end position="166"/>
    </location>
</feature>
<sequence>MSFTRFRKHSTPTSSTSTKPLQERQGNISTLLPTHTRTYKSSRSHKIDDEAIPLTGPAPTRQNSFSMKTLNPRRLSLRLKSRPQAQPHSHSAPFSSSSSPSYTTTEHKQRHVETTGAGSSSAGGRPEFVYKPLHRANYPTVVAETKAQTQSQRPASRYQYNYSPTGRSRYPTLEETQPRSRSRTHHSGAYGEEAASERYRRDSDPYDDLDEQSGYSSRDAERARALASLQARPQRGEYAGATGEMYTSASEKRRSRAAKRLTTVMVPDADEIYDW</sequence>
<reference evidence="2 3" key="1">
    <citation type="submission" date="2024-07" db="EMBL/GenBank/DDBJ databases">
        <title>Section-level genome sequencing and comparative genomics of Aspergillus sections Usti and Cavernicolus.</title>
        <authorList>
            <consortium name="Lawrence Berkeley National Laboratory"/>
            <person name="Nybo J.L."/>
            <person name="Vesth T.C."/>
            <person name="Theobald S."/>
            <person name="Frisvad J.C."/>
            <person name="Larsen T.O."/>
            <person name="Kjaerboelling I."/>
            <person name="Rothschild-Mancinelli K."/>
            <person name="Lyhne E.K."/>
            <person name="Kogle M.E."/>
            <person name="Barry K."/>
            <person name="Clum A."/>
            <person name="Na H."/>
            <person name="Ledsgaard L."/>
            <person name="Lin J."/>
            <person name="Lipzen A."/>
            <person name="Kuo A."/>
            <person name="Riley R."/>
            <person name="Mondo S."/>
            <person name="Labutti K."/>
            <person name="Haridas S."/>
            <person name="Pangalinan J."/>
            <person name="Salamov A.A."/>
            <person name="Simmons B.A."/>
            <person name="Magnuson J.K."/>
            <person name="Chen J."/>
            <person name="Drula E."/>
            <person name="Henrissat B."/>
            <person name="Wiebenga A."/>
            <person name="Lubbers R.J."/>
            <person name="Gomes A.C."/>
            <person name="Makela M.R."/>
            <person name="Stajich J."/>
            <person name="Grigoriev I.V."/>
            <person name="Mortensen U.H."/>
            <person name="De Vries R.P."/>
            <person name="Baker S.E."/>
            <person name="Andersen M.R."/>
        </authorList>
    </citation>
    <scope>NUCLEOTIDE SEQUENCE [LARGE SCALE GENOMIC DNA]</scope>
    <source>
        <strain evidence="2 3">CBS 123904</strain>
    </source>
</reference>
<accession>A0ABR4J968</accession>
<protein>
    <submittedName>
        <fullName evidence="2">Uncharacterized protein</fullName>
    </submittedName>
</protein>
<dbReference type="Proteomes" id="UP001610446">
    <property type="component" value="Unassembled WGS sequence"/>
</dbReference>
<feature type="compositionally biased region" description="Low complexity" evidence="1">
    <location>
        <begin position="87"/>
        <end position="101"/>
    </location>
</feature>
<feature type="region of interest" description="Disordered" evidence="1">
    <location>
        <begin position="1"/>
        <end position="67"/>
    </location>
</feature>
<feature type="region of interest" description="Disordered" evidence="1">
    <location>
        <begin position="80"/>
        <end position="127"/>
    </location>
</feature>
<gene>
    <name evidence="2" type="ORF">BJY01DRAFT_221881</name>
</gene>
<dbReference type="EMBL" id="JBFXLU010000176">
    <property type="protein sequence ID" value="KAL2836580.1"/>
    <property type="molecule type" value="Genomic_DNA"/>
</dbReference>
<feature type="region of interest" description="Disordered" evidence="1">
    <location>
        <begin position="144"/>
        <end position="256"/>
    </location>
</feature>
<feature type="compositionally biased region" description="Polar residues" evidence="1">
    <location>
        <begin position="24"/>
        <end position="36"/>
    </location>
</feature>
<feature type="compositionally biased region" description="Basic residues" evidence="1">
    <location>
        <begin position="1"/>
        <end position="10"/>
    </location>
</feature>
<evidence type="ECO:0000256" key="1">
    <source>
        <dbReference type="SAM" id="MobiDB-lite"/>
    </source>
</evidence>
<keyword evidence="3" id="KW-1185">Reference proteome</keyword>
<evidence type="ECO:0000313" key="2">
    <source>
        <dbReference type="EMBL" id="KAL2836580.1"/>
    </source>
</evidence>
<name>A0ABR4J968_9EURO</name>
<evidence type="ECO:0000313" key="3">
    <source>
        <dbReference type="Proteomes" id="UP001610446"/>
    </source>
</evidence>
<comment type="caution">
    <text evidence="2">The sequence shown here is derived from an EMBL/GenBank/DDBJ whole genome shotgun (WGS) entry which is preliminary data.</text>
</comment>
<feature type="compositionally biased region" description="Basic and acidic residues" evidence="1">
    <location>
        <begin position="195"/>
        <end position="204"/>
    </location>
</feature>